<dbReference type="SUPFAM" id="SSF54534">
    <property type="entry name" value="FKBP-like"/>
    <property type="match status" value="1"/>
</dbReference>
<dbReference type="PANTHER" id="PTHR47245:SF2">
    <property type="entry name" value="PEPTIDYL-PROLYL CIS-TRANS ISOMERASE HP_0175-RELATED"/>
    <property type="match status" value="1"/>
</dbReference>
<dbReference type="SUPFAM" id="SSF109998">
    <property type="entry name" value="Triger factor/SurA peptide-binding domain-like"/>
    <property type="match status" value="1"/>
</dbReference>
<dbReference type="InterPro" id="IPR046357">
    <property type="entry name" value="PPIase_dom_sf"/>
</dbReference>
<evidence type="ECO:0000256" key="1">
    <source>
        <dbReference type="PROSITE-ProRule" id="PRU00278"/>
    </source>
</evidence>
<dbReference type="EMBL" id="LGTC01000001">
    <property type="protein sequence ID" value="KNY25052.1"/>
    <property type="molecule type" value="Genomic_DNA"/>
</dbReference>
<keyword evidence="5" id="KW-1185">Reference proteome</keyword>
<dbReference type="InterPro" id="IPR050245">
    <property type="entry name" value="PrsA_foldase"/>
</dbReference>
<dbReference type="OrthoDB" id="14196at2"/>
<dbReference type="Gene3D" id="3.10.50.40">
    <property type="match status" value="1"/>
</dbReference>
<gene>
    <name evidence="4" type="ORF">Bccel_0309</name>
</gene>
<dbReference type="Pfam" id="PF13616">
    <property type="entry name" value="Rotamase_3"/>
    <property type="match status" value="1"/>
</dbReference>
<evidence type="ECO:0000313" key="4">
    <source>
        <dbReference type="EMBL" id="KNY25052.1"/>
    </source>
</evidence>
<dbReference type="Proteomes" id="UP000036923">
    <property type="component" value="Unassembled WGS sequence"/>
</dbReference>
<keyword evidence="1" id="KW-0697">Rotamase</keyword>
<dbReference type="InterPro" id="IPR000297">
    <property type="entry name" value="PPIase_PpiC"/>
</dbReference>
<dbReference type="Pfam" id="PF07833">
    <property type="entry name" value="Cu_amine_oxidN1"/>
    <property type="match status" value="1"/>
</dbReference>
<sequence precursor="true">MFKKRVPSLLLAAIFSLSLAVNTNAATGENGTWKTDGQAVTLDSKEKSVTEDVYSTNKSVQEDVYSTNTEVVTPQEEDYAPTVIPTPMPTPVKDQIGSISNVSVELDKKALNIRTININGRYYAALADLCYYLNVDYKADVNTKIVNIFKDKKTTIKSAEKFIKRSRIDLVKVLPGQYSIKIDNIDTCLESYIYAGRSYVPVRYFMEMFDKTIDYLAARNTISISKAQDQVIGAVNGVSLYKSDFDFFYNGQSKNVAESATKENLDSELKKLKQTVFDYIVEEALIKMNMPKSHTVLTDSGYNEINSYISRMVERYGGIEKLRSVLAQDKVSFNQFIQYTKSSYLSTNYLNSLIKDVKATDEEIEKYYQDNKKSFVQPEKVKAKHILFFTVDQATGGDYPKEKIEEIEKKAKEVLKSIRDGADFDEMMKKYGEDPGAKQMPEGYTFSRGEMVKEFEESAFAMKVGEVSDLVKTEYGYHIIKVVDKTPEKQIQLNEVTESIKPELDQKAQSDYLQGLLDKWKAASNIVNNMK</sequence>
<name>A0A0L6JHT9_9FIRM</name>
<evidence type="ECO:0000313" key="5">
    <source>
        <dbReference type="Proteomes" id="UP000036923"/>
    </source>
</evidence>
<accession>A0A0L6JHT9</accession>
<evidence type="ECO:0000259" key="3">
    <source>
        <dbReference type="PROSITE" id="PS50198"/>
    </source>
</evidence>
<feature type="domain" description="PpiC" evidence="3">
    <location>
        <begin position="378"/>
        <end position="484"/>
    </location>
</feature>
<dbReference type="RefSeq" id="WP_050752978.1">
    <property type="nucleotide sequence ID" value="NZ_KN050763.1"/>
</dbReference>
<dbReference type="STRING" id="398512.Bccel_0309"/>
<dbReference type="InterPro" id="IPR027304">
    <property type="entry name" value="Trigger_fact/SurA_dom_sf"/>
</dbReference>
<dbReference type="PROSITE" id="PS50198">
    <property type="entry name" value="PPIC_PPIASE_2"/>
    <property type="match status" value="1"/>
</dbReference>
<keyword evidence="2" id="KW-0732">Signal</keyword>
<organism evidence="4 5">
    <name type="scientific">Pseudobacteroides cellulosolvens ATCC 35603 = DSM 2933</name>
    <dbReference type="NCBI Taxonomy" id="398512"/>
    <lineage>
        <taxon>Bacteria</taxon>
        <taxon>Bacillati</taxon>
        <taxon>Bacillota</taxon>
        <taxon>Clostridia</taxon>
        <taxon>Eubacteriales</taxon>
        <taxon>Oscillospiraceae</taxon>
        <taxon>Pseudobacteroides</taxon>
    </lineage>
</organism>
<dbReference type="GO" id="GO:0003755">
    <property type="term" value="F:peptidyl-prolyl cis-trans isomerase activity"/>
    <property type="evidence" value="ECO:0007669"/>
    <property type="project" value="UniProtKB-KW"/>
</dbReference>
<feature type="signal peptide" evidence="2">
    <location>
        <begin position="1"/>
        <end position="25"/>
    </location>
</feature>
<feature type="chain" id="PRO_5005565904" evidence="2">
    <location>
        <begin position="26"/>
        <end position="531"/>
    </location>
</feature>
<dbReference type="PANTHER" id="PTHR47245">
    <property type="entry name" value="PEPTIDYLPROLYL ISOMERASE"/>
    <property type="match status" value="1"/>
</dbReference>
<dbReference type="InterPro" id="IPR012854">
    <property type="entry name" value="Cu_amine_oxidase-like_N"/>
</dbReference>
<protein>
    <submittedName>
        <fullName evidence="4">Copper amine oxidase-like domain-containing protein</fullName>
    </submittedName>
</protein>
<keyword evidence="1" id="KW-0413">Isomerase</keyword>
<comment type="caution">
    <text evidence="4">The sequence shown here is derived from an EMBL/GenBank/DDBJ whole genome shotgun (WGS) entry which is preliminary data.</text>
</comment>
<dbReference type="eggNOG" id="COG0760">
    <property type="taxonomic scope" value="Bacteria"/>
</dbReference>
<proteinExistence type="predicted"/>
<evidence type="ECO:0000256" key="2">
    <source>
        <dbReference type="SAM" id="SignalP"/>
    </source>
</evidence>
<reference evidence="5" key="1">
    <citation type="submission" date="2015-07" db="EMBL/GenBank/DDBJ databases">
        <title>Near-Complete Genome Sequence of the Cellulolytic Bacterium Bacteroides (Pseudobacteroides) cellulosolvens ATCC 35603.</title>
        <authorList>
            <person name="Dassa B."/>
            <person name="Utturkar S.M."/>
            <person name="Klingeman D.M."/>
            <person name="Hurt R.A."/>
            <person name="Keller M."/>
            <person name="Xu J."/>
            <person name="Reddy Y.H.K."/>
            <person name="Borovok I."/>
            <person name="Grinberg I.R."/>
            <person name="Lamed R."/>
            <person name="Zhivin O."/>
            <person name="Bayer E.A."/>
            <person name="Brown S.D."/>
        </authorList>
    </citation>
    <scope>NUCLEOTIDE SEQUENCE [LARGE SCALE GENOMIC DNA]</scope>
    <source>
        <strain evidence="5">DSM 2933</strain>
    </source>
</reference>
<dbReference type="AlphaFoldDB" id="A0A0L6JHT9"/>